<gene>
    <name evidence="1" type="ORF">nepoznato_81</name>
</gene>
<accession>A0A6B9WNV5</accession>
<keyword evidence="2" id="KW-1185">Reference proteome</keyword>
<protein>
    <submittedName>
        <fullName evidence="1">Uncharacterized protein</fullName>
    </submittedName>
</protein>
<sequence length="216" mass="25119">MSNSKPVVAYQVDRNDGEGSVVIFSTHGLEARRKGAYRLECEFEDCTSHRVKQFDQYADKGFVPIKALLEDGWWVYSAFDGVRLDEPVGGLEADFDECEDGLYIEEDLVFSLDEKSVWKNWEEMERHAHFINNALIRKAWFMEAVKVAYPQFTFTEVWGGPHHITHTAFFDFPGSRYKGNIMWDWDENKVPSVKDFRCYVCQGDQEALDKYLQSLV</sequence>
<evidence type="ECO:0000313" key="2">
    <source>
        <dbReference type="Proteomes" id="UP000464289"/>
    </source>
</evidence>
<dbReference type="Proteomes" id="UP000464289">
    <property type="component" value="Segment"/>
</dbReference>
<organism evidence="1 2">
    <name type="scientific">Escherichia phage nepoznato</name>
    <dbReference type="NCBI Taxonomy" id="2696431"/>
    <lineage>
        <taxon>Viruses</taxon>
        <taxon>Duplodnaviria</taxon>
        <taxon>Heunggongvirae</taxon>
        <taxon>Uroviricota</taxon>
        <taxon>Caudoviricetes</taxon>
        <taxon>Stephanstirmvirinae</taxon>
        <taxon>Phapecoctavirus</taxon>
        <taxon>Phapecoctavirus nepoznato</taxon>
    </lineage>
</organism>
<reference evidence="2" key="1">
    <citation type="submission" date="2019-12" db="EMBL/GenBank/DDBJ databases">
        <authorList>
            <person name="Olsen N.S."/>
            <person name="Junco L.M.F."/>
            <person name="Kot W."/>
            <person name="Hansen L.H."/>
        </authorList>
    </citation>
    <scope>NUCLEOTIDE SEQUENCE [LARGE SCALE GENOMIC DNA]</scope>
</reference>
<dbReference type="EMBL" id="MN850571">
    <property type="protein sequence ID" value="QHR65530.1"/>
    <property type="molecule type" value="Genomic_DNA"/>
</dbReference>
<name>A0A6B9WNV5_9CAUD</name>
<evidence type="ECO:0000313" key="1">
    <source>
        <dbReference type="EMBL" id="QHR65530.1"/>
    </source>
</evidence>
<proteinExistence type="predicted"/>